<evidence type="ECO:0000256" key="1">
    <source>
        <dbReference type="SAM" id="SignalP"/>
    </source>
</evidence>
<organism evidence="2 3">
    <name type="scientific">Ruminococcus difficilis</name>
    <dbReference type="NCBI Taxonomy" id="2763069"/>
    <lineage>
        <taxon>Bacteria</taxon>
        <taxon>Bacillati</taxon>
        <taxon>Bacillota</taxon>
        <taxon>Clostridia</taxon>
        <taxon>Eubacteriales</taxon>
        <taxon>Oscillospiraceae</taxon>
        <taxon>Ruminococcus</taxon>
    </lineage>
</organism>
<name>A0A934WSA3_9FIRM</name>
<evidence type="ECO:0008006" key="4">
    <source>
        <dbReference type="Google" id="ProtNLM"/>
    </source>
</evidence>
<sequence length="129" mass="14000">MKFKHIAAVIFAGLLVMSSLGFSAAAAGEDAWIGDVNRDGVIDIDDADGNSVCDISDVTAIQQYCADIIREQLRLGNTFAEHHKGHAIGAVSRSKGQRRHVYQRVHQSGISVPEHMTDGTRKGSVFCLY</sequence>
<evidence type="ECO:0000313" key="3">
    <source>
        <dbReference type="Proteomes" id="UP000633365"/>
    </source>
</evidence>
<comment type="caution">
    <text evidence="2">The sequence shown here is derived from an EMBL/GenBank/DDBJ whole genome shotgun (WGS) entry which is preliminary data.</text>
</comment>
<accession>A0A934WSA3</accession>
<gene>
    <name evidence="2" type="ORF">JKK62_10105</name>
</gene>
<dbReference type="EMBL" id="JAEQMG010000104">
    <property type="protein sequence ID" value="MBK6088990.1"/>
    <property type="molecule type" value="Genomic_DNA"/>
</dbReference>
<reference evidence="2" key="1">
    <citation type="submission" date="2021-01" db="EMBL/GenBank/DDBJ databases">
        <title>Genome public.</title>
        <authorList>
            <person name="Liu C."/>
            <person name="Sun Q."/>
        </authorList>
    </citation>
    <scope>NUCLEOTIDE SEQUENCE</scope>
    <source>
        <strain evidence="2">M6</strain>
    </source>
</reference>
<dbReference type="RefSeq" id="WP_201427786.1">
    <property type="nucleotide sequence ID" value="NZ_JAEQMG010000104.1"/>
</dbReference>
<keyword evidence="1" id="KW-0732">Signal</keyword>
<keyword evidence="3" id="KW-1185">Reference proteome</keyword>
<evidence type="ECO:0000313" key="2">
    <source>
        <dbReference type="EMBL" id="MBK6088990.1"/>
    </source>
</evidence>
<feature type="chain" id="PRO_5039697214" description="Dockerin domain-containing protein" evidence="1">
    <location>
        <begin position="28"/>
        <end position="129"/>
    </location>
</feature>
<proteinExistence type="predicted"/>
<feature type="signal peptide" evidence="1">
    <location>
        <begin position="1"/>
        <end position="27"/>
    </location>
</feature>
<protein>
    <recommendedName>
        <fullName evidence="4">Dockerin domain-containing protein</fullName>
    </recommendedName>
</protein>
<dbReference type="Proteomes" id="UP000633365">
    <property type="component" value="Unassembled WGS sequence"/>
</dbReference>
<dbReference type="AlphaFoldDB" id="A0A934WSA3"/>